<evidence type="ECO:0000256" key="4">
    <source>
        <dbReference type="ARBA" id="ARBA00022827"/>
    </source>
</evidence>
<reference evidence="7 8" key="2">
    <citation type="journal article" date="2010" name="Stand. Genomic Sci.">
        <title>Complete genome sequence of Desulfohalobium retbaense type strain (HR(100)).</title>
        <authorList>
            <person name="Spring S."/>
            <person name="Nolan M."/>
            <person name="Lapidus A."/>
            <person name="Glavina Del Rio T."/>
            <person name="Copeland A."/>
            <person name="Tice H."/>
            <person name="Cheng J.F."/>
            <person name="Lucas S."/>
            <person name="Land M."/>
            <person name="Chen F."/>
            <person name="Bruce D."/>
            <person name="Goodwin L."/>
            <person name="Pitluck S."/>
            <person name="Ivanova N."/>
            <person name="Mavromatis K."/>
            <person name="Mikhailova N."/>
            <person name="Pati A."/>
            <person name="Chen A."/>
            <person name="Palaniappan K."/>
            <person name="Hauser L."/>
            <person name="Chang Y.J."/>
            <person name="Jeffries C.D."/>
            <person name="Munk C."/>
            <person name="Kiss H."/>
            <person name="Chain P."/>
            <person name="Han C."/>
            <person name="Brettin T."/>
            <person name="Detter J.C."/>
            <person name="Schuler E."/>
            <person name="Goker M."/>
            <person name="Rohde M."/>
            <person name="Bristow J."/>
            <person name="Eisen J.A."/>
            <person name="Markowitz V."/>
            <person name="Hugenholtz P."/>
            <person name="Kyrpides N.C."/>
            <person name="Klenk H.P."/>
        </authorList>
    </citation>
    <scope>NUCLEOTIDE SEQUENCE [LARGE SCALE GENOMIC DNA]</scope>
    <source>
        <strain evidence="7 8">DSM 5692</strain>
    </source>
</reference>
<dbReference type="Proteomes" id="UP000001052">
    <property type="component" value="Chromosome"/>
</dbReference>
<dbReference type="InterPro" id="IPR051914">
    <property type="entry name" value="FAD-linked_OxidoTrans_Type4"/>
</dbReference>
<dbReference type="InterPro" id="IPR016171">
    <property type="entry name" value="Vanillyl_alc_oxidase_C-sub2"/>
</dbReference>
<comment type="similarity">
    <text evidence="2">Belongs to the FAD-binding oxidoreductase/transferase type 4 family.</text>
</comment>
<feature type="domain" description="FAD-binding PCMH-type" evidence="6">
    <location>
        <begin position="43"/>
        <end position="222"/>
    </location>
</feature>
<evidence type="ECO:0000313" key="8">
    <source>
        <dbReference type="Proteomes" id="UP000001052"/>
    </source>
</evidence>
<evidence type="ECO:0000256" key="1">
    <source>
        <dbReference type="ARBA" id="ARBA00001974"/>
    </source>
</evidence>
<keyword evidence="4" id="KW-0274">FAD</keyword>
<dbReference type="Pfam" id="PF01565">
    <property type="entry name" value="FAD_binding_4"/>
    <property type="match status" value="1"/>
</dbReference>
<dbReference type="InterPro" id="IPR016169">
    <property type="entry name" value="FAD-bd_PCMH_sub2"/>
</dbReference>
<evidence type="ECO:0000256" key="2">
    <source>
        <dbReference type="ARBA" id="ARBA00008000"/>
    </source>
</evidence>
<evidence type="ECO:0000256" key="5">
    <source>
        <dbReference type="ARBA" id="ARBA00023002"/>
    </source>
</evidence>
<gene>
    <name evidence="7" type="ordered locus">Dret_2013</name>
</gene>
<dbReference type="OrthoDB" id="9811557at2"/>
<evidence type="ECO:0000256" key="3">
    <source>
        <dbReference type="ARBA" id="ARBA00022630"/>
    </source>
</evidence>
<dbReference type="HOGENOM" id="CLU_017779_9_2_7"/>
<sequence>MSLPHPTPLSRAHKRFLRSLFPAEGLLLAPEAMHVYGIDASRSHAMPQAVVRPSSVEQVQRLLAWADAETIPVYTRGRATNVVGGCVPERGGVVLSTLHLNRILEIDAHDFVAVVQPGVITGELQKEARAKGLLYAPDPASAAVSSIGGNVATNAGGMRAVKYGVTRDAVLGLEAVLPGGRIIRTGARTHKDVAGLDLTSLLVGSEGTLGVVTRAWLKLLPAPPQTASVLAFFPELETALEAAQAVFMAGMLPVALEFLDRDVLGCIRQIAPLPKAETAAAALLIQVDGISACVAAQKEAVETVCTQAGATTLYTGLGSQEEQRVWQARRLINQASFRIAPHKFSQDVTVPRGRVGRYIQGVKQIAAEEGVTILTFGHLGDGNIHTNIMYDKGRQSQRQAVGRASRRILRFVLELEGSLSGEHGIGRSRRTFVHEQIGREQQSLMRRVKHVFDPNAILNPDKGY</sequence>
<dbReference type="PROSITE" id="PS51387">
    <property type="entry name" value="FAD_PCMH"/>
    <property type="match status" value="1"/>
</dbReference>
<dbReference type="InterPro" id="IPR016166">
    <property type="entry name" value="FAD-bd_PCMH"/>
</dbReference>
<accession>C8X4S4</accession>
<dbReference type="FunFam" id="3.30.70.2740:FF:000001">
    <property type="entry name" value="D-lactate dehydrogenase mitochondrial"/>
    <property type="match status" value="1"/>
</dbReference>
<dbReference type="eggNOG" id="COG0277">
    <property type="taxonomic scope" value="Bacteria"/>
</dbReference>
<dbReference type="EMBL" id="CP001734">
    <property type="protein sequence ID" value="ACV69297.1"/>
    <property type="molecule type" value="Genomic_DNA"/>
</dbReference>
<dbReference type="InterPro" id="IPR016164">
    <property type="entry name" value="FAD-linked_Oxase-like_C"/>
</dbReference>
<dbReference type="PANTHER" id="PTHR42934:SF2">
    <property type="entry name" value="GLYCOLATE OXIDASE SUBUNIT GLCD"/>
    <property type="match status" value="1"/>
</dbReference>
<dbReference type="FunFam" id="1.10.45.10:FF:000001">
    <property type="entry name" value="D-lactate dehydrogenase mitochondrial"/>
    <property type="match status" value="1"/>
</dbReference>
<name>C8X4S4_DESRD</name>
<protein>
    <submittedName>
        <fullName evidence="7">FAD linked oxidase domain protein</fullName>
    </submittedName>
</protein>
<dbReference type="Pfam" id="PF02913">
    <property type="entry name" value="FAD-oxidase_C"/>
    <property type="match status" value="1"/>
</dbReference>
<dbReference type="SUPFAM" id="SSF55103">
    <property type="entry name" value="FAD-linked oxidases, C-terminal domain"/>
    <property type="match status" value="1"/>
</dbReference>
<dbReference type="PANTHER" id="PTHR42934">
    <property type="entry name" value="GLYCOLATE OXIDASE SUBUNIT GLCD"/>
    <property type="match status" value="1"/>
</dbReference>
<comment type="cofactor">
    <cofactor evidence="1">
        <name>FAD</name>
        <dbReference type="ChEBI" id="CHEBI:57692"/>
    </cofactor>
</comment>
<dbReference type="InterPro" id="IPR004113">
    <property type="entry name" value="FAD-bd_oxidored_4_C"/>
</dbReference>
<dbReference type="RefSeq" id="WP_015752439.1">
    <property type="nucleotide sequence ID" value="NC_013223.1"/>
</dbReference>
<reference evidence="8" key="1">
    <citation type="submission" date="2009-09" db="EMBL/GenBank/DDBJ databases">
        <title>The complete chromosome of Desulfohalobium retbaense DSM 5692.</title>
        <authorList>
            <consortium name="US DOE Joint Genome Institute (JGI-PGF)"/>
            <person name="Lucas S."/>
            <person name="Copeland A."/>
            <person name="Lapidus A."/>
            <person name="Glavina del Rio T."/>
            <person name="Dalin E."/>
            <person name="Tice H."/>
            <person name="Bruce D."/>
            <person name="Goodwin L."/>
            <person name="Pitluck S."/>
            <person name="Kyrpides N."/>
            <person name="Mavromatis K."/>
            <person name="Ivanova N."/>
            <person name="Mikhailova N."/>
            <person name="Munk A.C."/>
            <person name="Brettin T."/>
            <person name="Detter J.C."/>
            <person name="Han C."/>
            <person name="Tapia R."/>
            <person name="Larimer F."/>
            <person name="Land M."/>
            <person name="Hauser L."/>
            <person name="Markowitz V."/>
            <person name="Cheng J.-F."/>
            <person name="Hugenholtz P."/>
            <person name="Woyke T."/>
            <person name="Wu D."/>
            <person name="Spring S."/>
            <person name="Klenk H.-P."/>
            <person name="Eisen J.A."/>
        </authorList>
    </citation>
    <scope>NUCLEOTIDE SEQUENCE [LARGE SCALE GENOMIC DNA]</scope>
    <source>
        <strain evidence="8">DSM 5692</strain>
    </source>
</reference>
<dbReference type="SUPFAM" id="SSF56176">
    <property type="entry name" value="FAD-binding/transporter-associated domain-like"/>
    <property type="match status" value="1"/>
</dbReference>
<dbReference type="STRING" id="485915.Dret_2013"/>
<proteinExistence type="inferred from homology"/>
<dbReference type="Gene3D" id="3.30.70.2740">
    <property type="match status" value="1"/>
</dbReference>
<dbReference type="InterPro" id="IPR036318">
    <property type="entry name" value="FAD-bd_PCMH-like_sf"/>
</dbReference>
<keyword evidence="5" id="KW-0560">Oxidoreductase</keyword>
<dbReference type="Gene3D" id="1.10.45.10">
    <property type="entry name" value="Vanillyl-alcohol Oxidase, Chain A, domain 4"/>
    <property type="match status" value="1"/>
</dbReference>
<dbReference type="AlphaFoldDB" id="C8X4S4"/>
<dbReference type="GO" id="GO:0016491">
    <property type="term" value="F:oxidoreductase activity"/>
    <property type="evidence" value="ECO:0007669"/>
    <property type="project" value="UniProtKB-KW"/>
</dbReference>
<dbReference type="KEGG" id="drt:Dret_2013"/>
<evidence type="ECO:0000259" key="6">
    <source>
        <dbReference type="PROSITE" id="PS51387"/>
    </source>
</evidence>
<dbReference type="Gene3D" id="3.30.465.10">
    <property type="match status" value="1"/>
</dbReference>
<keyword evidence="8" id="KW-1185">Reference proteome</keyword>
<organism evidence="7 8">
    <name type="scientific">Desulfohalobium retbaense (strain ATCC 49708 / DSM 5692 / JCM 16813 / HR100)</name>
    <dbReference type="NCBI Taxonomy" id="485915"/>
    <lineage>
        <taxon>Bacteria</taxon>
        <taxon>Pseudomonadati</taxon>
        <taxon>Thermodesulfobacteriota</taxon>
        <taxon>Desulfovibrionia</taxon>
        <taxon>Desulfovibrionales</taxon>
        <taxon>Desulfohalobiaceae</taxon>
        <taxon>Desulfohalobium</taxon>
    </lineage>
</organism>
<keyword evidence="3" id="KW-0285">Flavoprotein</keyword>
<dbReference type="GO" id="GO:0071949">
    <property type="term" value="F:FAD binding"/>
    <property type="evidence" value="ECO:0007669"/>
    <property type="project" value="InterPro"/>
</dbReference>
<dbReference type="InterPro" id="IPR006094">
    <property type="entry name" value="Oxid_FAD_bind_N"/>
</dbReference>
<evidence type="ECO:0000313" key="7">
    <source>
        <dbReference type="EMBL" id="ACV69297.1"/>
    </source>
</evidence>